<evidence type="ECO:0000256" key="1">
    <source>
        <dbReference type="ARBA" id="ARBA00022450"/>
    </source>
</evidence>
<evidence type="ECO:0000259" key="3">
    <source>
        <dbReference type="Pfam" id="PF00501"/>
    </source>
</evidence>
<dbReference type="Pfam" id="PF00501">
    <property type="entry name" value="AMP-binding"/>
    <property type="match status" value="1"/>
</dbReference>
<proteinExistence type="predicted"/>
<dbReference type="Proteomes" id="UP000054988">
    <property type="component" value="Unassembled WGS sequence"/>
</dbReference>
<dbReference type="EMBL" id="LATX01002226">
    <property type="protein sequence ID" value="KTB32456.1"/>
    <property type="molecule type" value="Genomic_DNA"/>
</dbReference>
<gene>
    <name evidence="4" type="ORF">WG66_14982</name>
</gene>
<dbReference type="InterPro" id="IPR051414">
    <property type="entry name" value="Adenylate-forming_Reductase"/>
</dbReference>
<protein>
    <recommendedName>
        <fullName evidence="3">AMP-dependent synthetase/ligase domain-containing protein</fullName>
    </recommendedName>
</protein>
<name>A0A0W0F831_MONRR</name>
<evidence type="ECO:0000256" key="2">
    <source>
        <dbReference type="ARBA" id="ARBA00022553"/>
    </source>
</evidence>
<organism evidence="4 5">
    <name type="scientific">Moniliophthora roreri</name>
    <name type="common">Frosty pod rot fungus</name>
    <name type="synonym">Monilia roreri</name>
    <dbReference type="NCBI Taxonomy" id="221103"/>
    <lineage>
        <taxon>Eukaryota</taxon>
        <taxon>Fungi</taxon>
        <taxon>Dikarya</taxon>
        <taxon>Basidiomycota</taxon>
        <taxon>Agaricomycotina</taxon>
        <taxon>Agaricomycetes</taxon>
        <taxon>Agaricomycetidae</taxon>
        <taxon>Agaricales</taxon>
        <taxon>Marasmiineae</taxon>
        <taxon>Marasmiaceae</taxon>
        <taxon>Moniliophthora</taxon>
    </lineage>
</organism>
<feature type="domain" description="AMP-dependent synthetase/ligase" evidence="3">
    <location>
        <begin position="12"/>
        <end position="336"/>
    </location>
</feature>
<dbReference type="AlphaFoldDB" id="A0A0W0F831"/>
<accession>A0A0W0F831</accession>
<dbReference type="Gene3D" id="3.40.50.12780">
    <property type="entry name" value="N-terminal domain of ligase-like"/>
    <property type="match status" value="1"/>
</dbReference>
<evidence type="ECO:0000313" key="4">
    <source>
        <dbReference type="EMBL" id="KTB32456.1"/>
    </source>
</evidence>
<dbReference type="PANTHER" id="PTHR43439">
    <property type="entry name" value="PHENYLACETATE-COENZYME A LIGASE"/>
    <property type="match status" value="1"/>
</dbReference>
<evidence type="ECO:0000313" key="5">
    <source>
        <dbReference type="Proteomes" id="UP000054988"/>
    </source>
</evidence>
<reference evidence="4 5" key="1">
    <citation type="submission" date="2015-12" db="EMBL/GenBank/DDBJ databases">
        <title>Draft genome sequence of Moniliophthora roreri, the causal agent of frosty pod rot of cacao.</title>
        <authorList>
            <person name="Aime M.C."/>
            <person name="Diaz-Valderrama J.R."/>
            <person name="Kijpornyongpan T."/>
            <person name="Phillips-Mora W."/>
        </authorList>
    </citation>
    <scope>NUCLEOTIDE SEQUENCE [LARGE SCALE GENOMIC DNA]</scope>
    <source>
        <strain evidence="4 5">MCA 2952</strain>
    </source>
</reference>
<comment type="caution">
    <text evidence="4">The sequence shown here is derived from an EMBL/GenBank/DDBJ whole genome shotgun (WGS) entry which is preliminary data.</text>
</comment>
<dbReference type="PANTHER" id="PTHR43439:SF2">
    <property type="entry name" value="ENZYME, PUTATIVE (JCVI)-RELATED"/>
    <property type="match status" value="1"/>
</dbReference>
<keyword evidence="1" id="KW-0596">Phosphopantetheine</keyword>
<dbReference type="Pfam" id="PF23562">
    <property type="entry name" value="AMP-binding_C_3"/>
    <property type="match status" value="1"/>
</dbReference>
<sequence length="538" mass="60142">MHLRTQISNLEASWLKNHNKPAFKIPLDDGTWKTLTYADFYHDVQVSATHWYHVLQGDGIAQRSVVGLCIRGYSYTDLLHLYGLFEAGYVPQPFSVLPNADVIGSLLSQSKAKALIWDESYADIFRNAPDDPPVKLYMVTRDHHFSFPEDVELPPQPVTELDDIAFISHTSGSTSGSPKLVLQTYRWMDTAVAKARQMRIPSDPDGKRRPVRTWLGSICHTGQMFMTVSTVYHGGCTVLPPARGTTFSSAELISHITEGSSLALNELCLFPALLSKQFHAARDNPLLLYCFQKLDAVFYGGNYLPAEDIEWACRNGIKLMNFYGSTECGLPILMSDYSRSDPRIVRIPAYDSETRPISYRFEPIHVAVANDTESPSKGALLELVIKSDSGDCPHPYTDFYTGDLFEEAGLERGCYIYKGRDDDWIKMANALRCDTSAIEQIVRALCSDLISECVVVGSSRPSPALIVESENVDIDKAEIFRRIEPSQGRMLMHERVQSPRHILVVSAIPRTSTKGNVRRKAAEDVFKAELDGIYEAAA</sequence>
<dbReference type="eggNOG" id="ENOG502SJHH">
    <property type="taxonomic scope" value="Eukaryota"/>
</dbReference>
<dbReference type="InterPro" id="IPR000873">
    <property type="entry name" value="AMP-dep_synth/lig_dom"/>
</dbReference>
<keyword evidence="2" id="KW-0597">Phosphoprotein</keyword>
<dbReference type="InterPro" id="IPR042099">
    <property type="entry name" value="ANL_N_sf"/>
</dbReference>
<dbReference type="SUPFAM" id="SSF56801">
    <property type="entry name" value="Acetyl-CoA synthetase-like"/>
    <property type="match status" value="1"/>
</dbReference>